<dbReference type="AlphaFoldDB" id="A0A101LZC9"/>
<geneLocation type="mitochondrion" evidence="1"/>
<organism evidence="1">
    <name type="scientific">Picea glauca</name>
    <name type="common">White spruce</name>
    <name type="synonym">Pinus glauca</name>
    <dbReference type="NCBI Taxonomy" id="3330"/>
    <lineage>
        <taxon>Eukaryota</taxon>
        <taxon>Viridiplantae</taxon>
        <taxon>Streptophyta</taxon>
        <taxon>Embryophyta</taxon>
        <taxon>Tracheophyta</taxon>
        <taxon>Spermatophyta</taxon>
        <taxon>Pinopsida</taxon>
        <taxon>Pinidae</taxon>
        <taxon>Conifers I</taxon>
        <taxon>Pinales</taxon>
        <taxon>Pinaceae</taxon>
        <taxon>Picea</taxon>
    </lineage>
</organism>
<evidence type="ECO:0000313" key="1">
    <source>
        <dbReference type="EMBL" id="KUM48114.1"/>
    </source>
</evidence>
<dbReference type="EMBL" id="LKAM01000006">
    <property type="protein sequence ID" value="KUM48114.1"/>
    <property type="molecule type" value="Genomic_DNA"/>
</dbReference>
<comment type="caution">
    <text evidence="1">The sequence shown here is derived from an EMBL/GenBank/DDBJ whole genome shotgun (WGS) entry which is preliminary data.</text>
</comment>
<proteinExistence type="predicted"/>
<protein>
    <submittedName>
        <fullName evidence="1">Uncharacterized protein</fullName>
    </submittedName>
</protein>
<sequence>MGRDPIPDHINLYMYIIYSSERKGNKISIHSIYLRSGLIFQFNNSRYIDPDTDRSKNLK</sequence>
<keyword evidence="1" id="KW-0496">Mitochondrion</keyword>
<accession>A0A101LZC9</accession>
<name>A0A101LZC9_PICGL</name>
<gene>
    <name evidence="1" type="ORF">ABT39_MTgene5110</name>
</gene>
<reference evidence="1" key="1">
    <citation type="journal article" date="2015" name="Genome Biol. Evol.">
        <title>Organellar Genomes of White Spruce (Picea glauca): Assembly and Annotation.</title>
        <authorList>
            <person name="Jackman S.D."/>
            <person name="Warren R.L."/>
            <person name="Gibb E.A."/>
            <person name="Vandervalk B.P."/>
            <person name="Mohamadi H."/>
            <person name="Chu J."/>
            <person name="Raymond A."/>
            <person name="Pleasance S."/>
            <person name="Coope R."/>
            <person name="Wildung M.R."/>
            <person name="Ritland C.E."/>
            <person name="Bousquet J."/>
            <person name="Jones S.J."/>
            <person name="Bohlmann J."/>
            <person name="Birol I."/>
        </authorList>
    </citation>
    <scope>NUCLEOTIDE SEQUENCE [LARGE SCALE GENOMIC DNA]</scope>
    <source>
        <tissue evidence="1">Flushing bud</tissue>
    </source>
</reference>